<protein>
    <submittedName>
        <fullName evidence="1">Uncharacterized protein</fullName>
    </submittedName>
</protein>
<dbReference type="Proteomes" id="UP000030960">
    <property type="component" value="Unassembled WGS sequence"/>
</dbReference>
<reference evidence="1 2" key="1">
    <citation type="submission" date="2014-10" db="EMBL/GenBank/DDBJ databases">
        <title>Genome sequence of Ponticoccus sp. strain UMTAT08 isolated from clonal culture of toxic dinoflagellate Alexandrium tamiyavanichii.</title>
        <authorList>
            <person name="Gan H.Y."/>
            <person name="Muhd D.-D."/>
            <person name="Mohd Noor M.E."/>
            <person name="Yeong Y.S."/>
            <person name="Usup G."/>
        </authorList>
    </citation>
    <scope>NUCLEOTIDE SEQUENCE [LARGE SCALE GENOMIC DNA]</scope>
    <source>
        <strain evidence="1 2">UMTAT08</strain>
    </source>
</reference>
<dbReference type="AlphaFoldDB" id="A0A0B3RR60"/>
<comment type="caution">
    <text evidence="1">The sequence shown here is derived from an EMBL/GenBank/DDBJ whole genome shotgun (WGS) entry which is preliminary data.</text>
</comment>
<keyword evidence="2" id="KW-1185">Reference proteome</keyword>
<evidence type="ECO:0000313" key="1">
    <source>
        <dbReference type="EMBL" id="KHQ53600.1"/>
    </source>
</evidence>
<sequence length="180" mass="20943">MGEAKRRREALRDSILRTGELWTFPETEWERDLARELGRRPVLHVPRAPDWWLEYTRMVPQQCHANASFMARSDPEYEHVTGWWPEGENFALHSVVRHRGQLVCVTPVYSAFQGMPDHVEFIPDPLIEWRQEGAAHQAYRDGVRLSVGVRTDPAETMRLIALVRERLMSGMDPQRAMLLA</sequence>
<gene>
    <name evidence="1" type="ORF">OA50_01587</name>
</gene>
<name>A0A0B3RR60_9RHOB</name>
<dbReference type="OrthoDB" id="7875804at2"/>
<proteinExistence type="predicted"/>
<dbReference type="RefSeq" id="WP_052244366.1">
    <property type="nucleotide sequence ID" value="NZ_JSUQ01000006.1"/>
</dbReference>
<accession>A0A0B3RR60</accession>
<dbReference type="EMBL" id="JSUQ01000006">
    <property type="protein sequence ID" value="KHQ53600.1"/>
    <property type="molecule type" value="Genomic_DNA"/>
</dbReference>
<evidence type="ECO:0000313" key="2">
    <source>
        <dbReference type="Proteomes" id="UP000030960"/>
    </source>
</evidence>
<organism evidence="1 2">
    <name type="scientific">Mameliella alba</name>
    <dbReference type="NCBI Taxonomy" id="561184"/>
    <lineage>
        <taxon>Bacteria</taxon>
        <taxon>Pseudomonadati</taxon>
        <taxon>Pseudomonadota</taxon>
        <taxon>Alphaproteobacteria</taxon>
        <taxon>Rhodobacterales</taxon>
        <taxon>Roseobacteraceae</taxon>
        <taxon>Mameliella</taxon>
    </lineage>
</organism>